<dbReference type="AlphaFoldDB" id="A0A3P7L4Z8"/>
<organism evidence="1 2">
    <name type="scientific">Dibothriocephalus latus</name>
    <name type="common">Fish tapeworm</name>
    <name type="synonym">Diphyllobothrium latum</name>
    <dbReference type="NCBI Taxonomy" id="60516"/>
    <lineage>
        <taxon>Eukaryota</taxon>
        <taxon>Metazoa</taxon>
        <taxon>Spiralia</taxon>
        <taxon>Lophotrochozoa</taxon>
        <taxon>Platyhelminthes</taxon>
        <taxon>Cestoda</taxon>
        <taxon>Eucestoda</taxon>
        <taxon>Diphyllobothriidea</taxon>
        <taxon>Diphyllobothriidae</taxon>
        <taxon>Dibothriocephalus</taxon>
    </lineage>
</organism>
<sequence>MLLGTLNLHDSDNRHFQVDCELSPWTIQVGGIGNGGDCTDGGQTLQSSLEELNSRHGRRTTGFGNNFDDGCMNRAVYSSRETKTGVRNLY</sequence>
<dbReference type="Proteomes" id="UP000281553">
    <property type="component" value="Unassembled WGS sequence"/>
</dbReference>
<protein>
    <submittedName>
        <fullName evidence="1">Uncharacterized protein</fullName>
    </submittedName>
</protein>
<accession>A0A3P7L4Z8</accession>
<evidence type="ECO:0000313" key="2">
    <source>
        <dbReference type="Proteomes" id="UP000281553"/>
    </source>
</evidence>
<name>A0A3P7L4Z8_DIBLA</name>
<evidence type="ECO:0000313" key="1">
    <source>
        <dbReference type="EMBL" id="VDN11734.1"/>
    </source>
</evidence>
<dbReference type="EMBL" id="UYRU01052137">
    <property type="protein sequence ID" value="VDN11734.1"/>
    <property type="molecule type" value="Genomic_DNA"/>
</dbReference>
<proteinExistence type="predicted"/>
<gene>
    <name evidence="1" type="ORF">DILT_LOCUS7565</name>
</gene>
<keyword evidence="2" id="KW-1185">Reference proteome</keyword>
<reference evidence="1 2" key="1">
    <citation type="submission" date="2018-11" db="EMBL/GenBank/DDBJ databases">
        <authorList>
            <consortium name="Pathogen Informatics"/>
        </authorList>
    </citation>
    <scope>NUCLEOTIDE SEQUENCE [LARGE SCALE GENOMIC DNA]</scope>
</reference>